<dbReference type="SUPFAM" id="SSF51215">
    <property type="entry name" value="Regulatory protein AraC"/>
    <property type="match status" value="1"/>
</dbReference>
<sequence length="277" mass="32620">MNKPVITHVKRNSEPFNMDQKHYHNLFEIYYLLKGERNYFINQRSYHVKKGDLVLINKNILHKTSTIDRKKPEHERILIQFDENLFSSLAAEMNAAELFGIFEKKENVLSLNPEQQLWLEEELFKLTAESKKERDAENALYINLIIAEMLIFIKRILAKSTIQNLKYPDQKHKKISEIAAYISQNYNEKLTLGRLAKKFNYSSGYLSRVFKEVTGFNFVEYKNNVRIKEASKLLLQSNLSVTEIATKVGFNNITHFGRIFKNFTDLSPLEYRKVKDL</sequence>
<accession>A0A1N6QA98</accession>
<dbReference type="RefSeq" id="WP_076543658.1">
    <property type="nucleotide sequence ID" value="NZ_FTNC01000001.1"/>
</dbReference>
<dbReference type="AlphaFoldDB" id="A0A1N6QA98"/>
<dbReference type="STRING" id="56779.SAMN05421834_101376"/>
<gene>
    <name evidence="5" type="ORF">SAMN05421834_101376</name>
</gene>
<evidence type="ECO:0000313" key="6">
    <source>
        <dbReference type="Proteomes" id="UP000185669"/>
    </source>
</evidence>
<keyword evidence="3" id="KW-0804">Transcription</keyword>
<dbReference type="PROSITE" id="PS01124">
    <property type="entry name" value="HTH_ARAC_FAMILY_2"/>
    <property type="match status" value="1"/>
</dbReference>
<evidence type="ECO:0000259" key="4">
    <source>
        <dbReference type="PROSITE" id="PS01124"/>
    </source>
</evidence>
<dbReference type="GO" id="GO:0003700">
    <property type="term" value="F:DNA-binding transcription factor activity"/>
    <property type="evidence" value="ECO:0007669"/>
    <property type="project" value="InterPro"/>
</dbReference>
<dbReference type="InterPro" id="IPR020449">
    <property type="entry name" value="Tscrpt_reg_AraC-type_HTH"/>
</dbReference>
<dbReference type="PRINTS" id="PR00032">
    <property type="entry name" value="HTHARAC"/>
</dbReference>
<name>A0A1N6QA98_9FIRM</name>
<dbReference type="InterPro" id="IPR009057">
    <property type="entry name" value="Homeodomain-like_sf"/>
</dbReference>
<dbReference type="OrthoDB" id="9782911at2"/>
<dbReference type="EMBL" id="FTNC01000001">
    <property type="protein sequence ID" value="SIQ13356.1"/>
    <property type="molecule type" value="Genomic_DNA"/>
</dbReference>
<organism evidence="5 6">
    <name type="scientific">Halanaerobium kushneri</name>
    <dbReference type="NCBI Taxonomy" id="56779"/>
    <lineage>
        <taxon>Bacteria</taxon>
        <taxon>Bacillati</taxon>
        <taxon>Bacillota</taxon>
        <taxon>Clostridia</taxon>
        <taxon>Halanaerobiales</taxon>
        <taxon>Halanaerobiaceae</taxon>
        <taxon>Halanaerobium</taxon>
    </lineage>
</organism>
<dbReference type="Pfam" id="PF12833">
    <property type="entry name" value="HTH_18"/>
    <property type="match status" value="1"/>
</dbReference>
<keyword evidence="2 5" id="KW-0238">DNA-binding</keyword>
<dbReference type="Gene3D" id="2.60.120.10">
    <property type="entry name" value="Jelly Rolls"/>
    <property type="match status" value="1"/>
</dbReference>
<evidence type="ECO:0000313" key="5">
    <source>
        <dbReference type="EMBL" id="SIQ13356.1"/>
    </source>
</evidence>
<keyword evidence="6" id="KW-1185">Reference proteome</keyword>
<dbReference type="PANTHER" id="PTHR43280">
    <property type="entry name" value="ARAC-FAMILY TRANSCRIPTIONAL REGULATOR"/>
    <property type="match status" value="1"/>
</dbReference>
<dbReference type="Proteomes" id="UP000185669">
    <property type="component" value="Unassembled WGS sequence"/>
</dbReference>
<dbReference type="SUPFAM" id="SSF46689">
    <property type="entry name" value="Homeodomain-like"/>
    <property type="match status" value="2"/>
</dbReference>
<dbReference type="Pfam" id="PF02311">
    <property type="entry name" value="AraC_binding"/>
    <property type="match status" value="1"/>
</dbReference>
<dbReference type="InterPro" id="IPR014710">
    <property type="entry name" value="RmlC-like_jellyroll"/>
</dbReference>
<evidence type="ECO:0000256" key="1">
    <source>
        <dbReference type="ARBA" id="ARBA00023015"/>
    </source>
</evidence>
<dbReference type="InterPro" id="IPR037923">
    <property type="entry name" value="HTH-like"/>
</dbReference>
<dbReference type="PROSITE" id="PS00041">
    <property type="entry name" value="HTH_ARAC_FAMILY_1"/>
    <property type="match status" value="1"/>
</dbReference>
<evidence type="ECO:0000256" key="3">
    <source>
        <dbReference type="ARBA" id="ARBA00023163"/>
    </source>
</evidence>
<dbReference type="InterPro" id="IPR003313">
    <property type="entry name" value="AraC-bd"/>
</dbReference>
<dbReference type="InterPro" id="IPR018062">
    <property type="entry name" value="HTH_AraC-typ_CS"/>
</dbReference>
<dbReference type="Gene3D" id="1.10.10.60">
    <property type="entry name" value="Homeodomain-like"/>
    <property type="match status" value="2"/>
</dbReference>
<dbReference type="PANTHER" id="PTHR43280:SF28">
    <property type="entry name" value="HTH-TYPE TRANSCRIPTIONAL ACTIVATOR RHAS"/>
    <property type="match status" value="1"/>
</dbReference>
<evidence type="ECO:0000256" key="2">
    <source>
        <dbReference type="ARBA" id="ARBA00023125"/>
    </source>
</evidence>
<feature type="domain" description="HTH araC/xylS-type" evidence="4">
    <location>
        <begin position="176"/>
        <end position="274"/>
    </location>
</feature>
<reference evidence="6" key="1">
    <citation type="submission" date="2017-01" db="EMBL/GenBank/DDBJ databases">
        <authorList>
            <person name="Varghese N."/>
            <person name="Submissions S."/>
        </authorList>
    </citation>
    <scope>NUCLEOTIDE SEQUENCE [LARGE SCALE GENOMIC DNA]</scope>
    <source>
        <strain evidence="6">ATCC 700103</strain>
    </source>
</reference>
<dbReference type="GO" id="GO:0043565">
    <property type="term" value="F:sequence-specific DNA binding"/>
    <property type="evidence" value="ECO:0007669"/>
    <property type="project" value="InterPro"/>
</dbReference>
<dbReference type="SMART" id="SM00342">
    <property type="entry name" value="HTH_ARAC"/>
    <property type="match status" value="1"/>
</dbReference>
<keyword evidence="1" id="KW-0805">Transcription regulation</keyword>
<dbReference type="InterPro" id="IPR018060">
    <property type="entry name" value="HTH_AraC"/>
</dbReference>
<proteinExistence type="predicted"/>
<protein>
    <submittedName>
        <fullName evidence="5">AraC-type DNA-binding protein</fullName>
    </submittedName>
</protein>